<name>A0A179D6R1_9BACT</name>
<keyword evidence="7" id="KW-1185">Reference proteome</keyword>
<feature type="transmembrane region" description="Helical" evidence="5">
    <location>
        <begin position="115"/>
        <end position="135"/>
    </location>
</feature>
<dbReference type="PANTHER" id="PTHR43483:SF3">
    <property type="entry name" value="MEMBRANE TRANSPORTER PROTEIN HI_0806-RELATED"/>
    <property type="match status" value="1"/>
</dbReference>
<keyword evidence="2 5" id="KW-0812">Transmembrane</keyword>
<dbReference type="InterPro" id="IPR002781">
    <property type="entry name" value="TM_pro_TauE-like"/>
</dbReference>
<organism evidence="6 7">
    <name type="scientific">Thermosulfurimonas dismutans</name>
    <dbReference type="NCBI Taxonomy" id="999894"/>
    <lineage>
        <taxon>Bacteria</taxon>
        <taxon>Pseudomonadati</taxon>
        <taxon>Thermodesulfobacteriota</taxon>
        <taxon>Thermodesulfobacteria</taxon>
        <taxon>Thermodesulfobacteriales</taxon>
        <taxon>Thermodesulfobacteriaceae</taxon>
        <taxon>Thermosulfurimonas</taxon>
    </lineage>
</organism>
<dbReference type="Proteomes" id="UP000078390">
    <property type="component" value="Unassembled WGS sequence"/>
</dbReference>
<dbReference type="AlphaFoldDB" id="A0A179D6R1"/>
<dbReference type="Pfam" id="PF01925">
    <property type="entry name" value="TauE"/>
    <property type="match status" value="1"/>
</dbReference>
<feature type="transmembrane region" description="Helical" evidence="5">
    <location>
        <begin position="207"/>
        <end position="231"/>
    </location>
</feature>
<gene>
    <name evidence="6" type="ORF">TDIS_0181</name>
</gene>
<dbReference type="STRING" id="999894.TDIS_0181"/>
<feature type="transmembrane region" description="Helical" evidence="5">
    <location>
        <begin position="22"/>
        <end position="45"/>
    </location>
</feature>
<evidence type="ECO:0000256" key="4">
    <source>
        <dbReference type="ARBA" id="ARBA00023136"/>
    </source>
</evidence>
<evidence type="ECO:0000256" key="3">
    <source>
        <dbReference type="ARBA" id="ARBA00022989"/>
    </source>
</evidence>
<dbReference type="RefSeq" id="WP_068668340.1">
    <property type="nucleotide sequence ID" value="NZ_LWLG01000001.1"/>
</dbReference>
<evidence type="ECO:0000256" key="5">
    <source>
        <dbReference type="RuleBase" id="RU363041"/>
    </source>
</evidence>
<comment type="similarity">
    <text evidence="5">Belongs to the 4-toluene sulfonate uptake permease (TSUP) (TC 2.A.102) family.</text>
</comment>
<feature type="transmembrane region" description="Helical" evidence="5">
    <location>
        <begin position="171"/>
        <end position="200"/>
    </location>
</feature>
<dbReference type="PANTHER" id="PTHR43483">
    <property type="entry name" value="MEMBRANE TRANSPORTER PROTEIN HI_0806-RELATED"/>
    <property type="match status" value="1"/>
</dbReference>
<keyword evidence="3 5" id="KW-1133">Transmembrane helix</keyword>
<evidence type="ECO:0000256" key="2">
    <source>
        <dbReference type="ARBA" id="ARBA00022692"/>
    </source>
</evidence>
<keyword evidence="4 5" id="KW-0472">Membrane</keyword>
<reference evidence="6 7" key="1">
    <citation type="submission" date="2016-04" db="EMBL/GenBank/DDBJ databases">
        <title>Genome analysis of Thermosulfurimonas dismutans, the first thermophilic sulfur-disproportionating bacterium of the phylum Thermodesulfobacteria.</title>
        <authorList>
            <person name="Mardanov A.V."/>
            <person name="Beletsky A.V."/>
            <person name="Kadnikov V.V."/>
            <person name="Slobodkin A.I."/>
            <person name="Ravin N.V."/>
        </authorList>
    </citation>
    <scope>NUCLEOTIDE SEQUENCE [LARGE SCALE GENOMIC DNA]</scope>
    <source>
        <strain evidence="6 7">S95</strain>
    </source>
</reference>
<evidence type="ECO:0000313" key="7">
    <source>
        <dbReference type="Proteomes" id="UP000078390"/>
    </source>
</evidence>
<comment type="subcellular location">
    <subcellularLocation>
        <location evidence="5">Cell membrane</location>
        <topology evidence="5">Multi-pass membrane protein</topology>
    </subcellularLocation>
    <subcellularLocation>
        <location evidence="1">Membrane</location>
        <topology evidence="1">Multi-pass membrane protein</topology>
    </subcellularLocation>
</comment>
<feature type="transmembrane region" description="Helical" evidence="5">
    <location>
        <begin position="272"/>
        <end position="289"/>
    </location>
</feature>
<dbReference type="OrthoDB" id="9788634at2"/>
<comment type="caution">
    <text evidence="6">The sequence shown here is derived from an EMBL/GenBank/DDBJ whole genome shotgun (WGS) entry which is preliminary data.</text>
</comment>
<sequence length="292" mass="31795">MEFLKITFPNSGVQTYLFIPPLVSFGLAFFGVMGGVTGAFLLLPFQFSVLHYTSPGVSATNLLYNLFTIPPALIRYRREGRFHVPLTVVMILGTTPGMFLGYLLRLKIFQDPARFKLLIGLVLLYLAIQILKNLLTSSRSVHTSSKILILRSSPQKLIFSFGEKTYEIPVIFTWGVSFLVGIIGGAYGIGGGAILAPFLISVLRLPVHAVAGSTLATTFLASLFGLFVYGFGPGSGPDTRPDLLLGSLFGLGGIIGAYLGARFQKRIPERPIKWGLFGTLLFIALKYLFGAF</sequence>
<accession>A0A179D6R1</accession>
<dbReference type="GO" id="GO:0005886">
    <property type="term" value="C:plasma membrane"/>
    <property type="evidence" value="ECO:0007669"/>
    <property type="project" value="UniProtKB-SubCell"/>
</dbReference>
<keyword evidence="5" id="KW-1003">Cell membrane</keyword>
<feature type="transmembrane region" description="Helical" evidence="5">
    <location>
        <begin position="243"/>
        <end position="260"/>
    </location>
</feature>
<evidence type="ECO:0000313" key="6">
    <source>
        <dbReference type="EMBL" id="OAQ21663.1"/>
    </source>
</evidence>
<dbReference type="EMBL" id="LWLG01000001">
    <property type="protein sequence ID" value="OAQ21663.1"/>
    <property type="molecule type" value="Genomic_DNA"/>
</dbReference>
<feature type="transmembrane region" description="Helical" evidence="5">
    <location>
        <begin position="82"/>
        <end position="103"/>
    </location>
</feature>
<protein>
    <recommendedName>
        <fullName evidence="5">Probable membrane transporter protein</fullName>
    </recommendedName>
</protein>
<evidence type="ECO:0000256" key="1">
    <source>
        <dbReference type="ARBA" id="ARBA00004141"/>
    </source>
</evidence>
<proteinExistence type="inferred from homology"/>